<comment type="function">
    <text evidence="1 9">Required for assembly of cytochrome c oxidase (complex IV).</text>
</comment>
<gene>
    <name evidence="11" type="ORF">BASA50_003055</name>
</gene>
<dbReference type="InterPro" id="IPR018628">
    <property type="entry name" value="Coa3_CC"/>
</dbReference>
<dbReference type="Pfam" id="PF09813">
    <property type="entry name" value="Coa3_cc"/>
    <property type="match status" value="1"/>
</dbReference>
<evidence type="ECO:0000256" key="9">
    <source>
        <dbReference type="RuleBase" id="RU367056"/>
    </source>
</evidence>
<dbReference type="PANTHER" id="PTHR15642:SF3">
    <property type="entry name" value="CYTOCHROME C OXIDASE ASSEMBLY FACTOR 3 HOMOLOG, MITOCHONDRIAL"/>
    <property type="match status" value="1"/>
</dbReference>
<comment type="similarity">
    <text evidence="3 9">Belongs to the COA3 family.</text>
</comment>
<evidence type="ECO:0000259" key="10">
    <source>
        <dbReference type="Pfam" id="PF09813"/>
    </source>
</evidence>
<evidence type="ECO:0000256" key="1">
    <source>
        <dbReference type="ARBA" id="ARBA00003064"/>
    </source>
</evidence>
<keyword evidence="8 9" id="KW-0472">Membrane</keyword>
<comment type="subcellular location">
    <subcellularLocation>
        <location evidence="2">Mitochondrion membrane</location>
        <topology evidence="2">Single-pass membrane protein</topology>
    </subcellularLocation>
</comment>
<feature type="domain" description="Cytochrome c oxidase assembly factor 3 mitochondrial coiled-coil" evidence="10">
    <location>
        <begin position="41"/>
        <end position="76"/>
    </location>
</feature>
<sequence length="90" mass="10476">MSHRLATIKKANVPYEQVENDIRLLGKKMTAEELRQYKLQALRPYRTRNIALSMGLFGSVAAIYIYTMYKMKPDDFNKLETIKKFAESGK</sequence>
<dbReference type="EMBL" id="JAFCIX010000066">
    <property type="protein sequence ID" value="KAH6599358.1"/>
    <property type="molecule type" value="Genomic_DNA"/>
</dbReference>
<comment type="subunit">
    <text evidence="4 9">Component of 250-400 kDa complexes called cytochrome oxidase assembly intermediates or COA complexes.</text>
</comment>
<evidence type="ECO:0000256" key="3">
    <source>
        <dbReference type="ARBA" id="ARBA00007035"/>
    </source>
</evidence>
<evidence type="ECO:0000313" key="12">
    <source>
        <dbReference type="Proteomes" id="UP001648503"/>
    </source>
</evidence>
<feature type="transmembrane region" description="Helical" evidence="9">
    <location>
        <begin position="50"/>
        <end position="69"/>
    </location>
</feature>
<name>A0ABQ8FKR9_9FUNG</name>
<evidence type="ECO:0000256" key="7">
    <source>
        <dbReference type="ARBA" id="ARBA00023128"/>
    </source>
</evidence>
<keyword evidence="7 9" id="KW-0496">Mitochondrion</keyword>
<dbReference type="InterPro" id="IPR041752">
    <property type="entry name" value="Coa3"/>
</dbReference>
<reference evidence="11 12" key="1">
    <citation type="submission" date="2021-02" db="EMBL/GenBank/DDBJ databases">
        <title>Variation within the Batrachochytrium salamandrivorans European outbreak.</title>
        <authorList>
            <person name="Kelly M."/>
            <person name="Pasmans F."/>
            <person name="Shea T.P."/>
            <person name="Munoz J.F."/>
            <person name="Carranza S."/>
            <person name="Cuomo C.A."/>
            <person name="Martel A."/>
        </authorList>
    </citation>
    <scope>NUCLEOTIDE SEQUENCE [LARGE SCALE GENOMIC DNA]</scope>
    <source>
        <strain evidence="11 12">AMFP18/2</strain>
    </source>
</reference>
<keyword evidence="5 9" id="KW-0812">Transmembrane</keyword>
<proteinExistence type="inferred from homology"/>
<dbReference type="PANTHER" id="PTHR15642">
    <property type="entry name" value="CYTOCHROME C OXIDASE ASSEMBLY FACTOR 3, MITOCHONDRIAL"/>
    <property type="match status" value="1"/>
</dbReference>
<evidence type="ECO:0000313" key="11">
    <source>
        <dbReference type="EMBL" id="KAH6599358.1"/>
    </source>
</evidence>
<organism evidence="11 12">
    <name type="scientific">Batrachochytrium salamandrivorans</name>
    <dbReference type="NCBI Taxonomy" id="1357716"/>
    <lineage>
        <taxon>Eukaryota</taxon>
        <taxon>Fungi</taxon>
        <taxon>Fungi incertae sedis</taxon>
        <taxon>Chytridiomycota</taxon>
        <taxon>Chytridiomycota incertae sedis</taxon>
        <taxon>Chytridiomycetes</taxon>
        <taxon>Rhizophydiales</taxon>
        <taxon>Rhizophydiales incertae sedis</taxon>
        <taxon>Batrachochytrium</taxon>
    </lineage>
</organism>
<comment type="caution">
    <text evidence="11">The sequence shown here is derived from an EMBL/GenBank/DDBJ whole genome shotgun (WGS) entry which is preliminary data.</text>
</comment>
<evidence type="ECO:0000256" key="4">
    <source>
        <dbReference type="ARBA" id="ARBA00011351"/>
    </source>
</evidence>
<evidence type="ECO:0000256" key="5">
    <source>
        <dbReference type="ARBA" id="ARBA00022692"/>
    </source>
</evidence>
<accession>A0ABQ8FKR9</accession>
<keyword evidence="6 9" id="KW-1133">Transmembrane helix</keyword>
<evidence type="ECO:0000256" key="8">
    <source>
        <dbReference type="ARBA" id="ARBA00023136"/>
    </source>
</evidence>
<keyword evidence="9" id="KW-0999">Mitochondrion inner membrane</keyword>
<evidence type="ECO:0000256" key="2">
    <source>
        <dbReference type="ARBA" id="ARBA00004304"/>
    </source>
</evidence>
<protein>
    <recommendedName>
        <fullName evidence="9">Cytochrome c oxidase assembly factor 3</fullName>
    </recommendedName>
</protein>
<keyword evidence="12" id="KW-1185">Reference proteome</keyword>
<dbReference type="Proteomes" id="UP001648503">
    <property type="component" value="Unassembled WGS sequence"/>
</dbReference>
<evidence type="ECO:0000256" key="6">
    <source>
        <dbReference type="ARBA" id="ARBA00022989"/>
    </source>
</evidence>